<dbReference type="Proteomes" id="UP000824890">
    <property type="component" value="Unassembled WGS sequence"/>
</dbReference>
<sequence>MGSGPSMIEQDNDKHNKISEHSGQAMPLEQDEKVDMGRRMSLMLVRSLNYKQMHTGFIMLTLQNTGPAMIEQDNDNHNEIREHSGQAMPLEQDEKVDIGEADEAYVGRSLNHKQLHTVIRVSKLSRSRHDGSPIGRQLVCNKERLHAA</sequence>
<comment type="caution">
    <text evidence="2">The sequence shown here is derived from an EMBL/GenBank/DDBJ whole genome shotgun (WGS) entry which is preliminary data.</text>
</comment>
<reference evidence="2 3" key="1">
    <citation type="submission" date="2021-05" db="EMBL/GenBank/DDBJ databases">
        <title>Genome Assembly of Synthetic Allotetraploid Brassica napus Reveals Homoeologous Exchanges between Subgenomes.</title>
        <authorList>
            <person name="Davis J.T."/>
        </authorList>
    </citation>
    <scope>NUCLEOTIDE SEQUENCE [LARGE SCALE GENOMIC DNA]</scope>
    <source>
        <strain evidence="3">cv. Da-Ae</strain>
        <tissue evidence="2">Seedling</tissue>
    </source>
</reference>
<feature type="compositionally biased region" description="Basic and acidic residues" evidence="1">
    <location>
        <begin position="11"/>
        <end position="20"/>
    </location>
</feature>
<proteinExistence type="predicted"/>
<evidence type="ECO:0000313" key="3">
    <source>
        <dbReference type="Proteomes" id="UP000824890"/>
    </source>
</evidence>
<gene>
    <name evidence="2" type="ORF">HID58_060670</name>
</gene>
<accession>A0ABQ7ZWH5</accession>
<keyword evidence="3" id="KW-1185">Reference proteome</keyword>
<dbReference type="EMBL" id="JAGKQM010000014">
    <property type="protein sequence ID" value="KAH0884574.1"/>
    <property type="molecule type" value="Genomic_DNA"/>
</dbReference>
<name>A0ABQ7ZWH5_BRANA</name>
<evidence type="ECO:0000256" key="1">
    <source>
        <dbReference type="SAM" id="MobiDB-lite"/>
    </source>
</evidence>
<organism evidence="2 3">
    <name type="scientific">Brassica napus</name>
    <name type="common">Rape</name>
    <dbReference type="NCBI Taxonomy" id="3708"/>
    <lineage>
        <taxon>Eukaryota</taxon>
        <taxon>Viridiplantae</taxon>
        <taxon>Streptophyta</taxon>
        <taxon>Embryophyta</taxon>
        <taxon>Tracheophyta</taxon>
        <taxon>Spermatophyta</taxon>
        <taxon>Magnoliopsida</taxon>
        <taxon>eudicotyledons</taxon>
        <taxon>Gunneridae</taxon>
        <taxon>Pentapetalae</taxon>
        <taxon>rosids</taxon>
        <taxon>malvids</taxon>
        <taxon>Brassicales</taxon>
        <taxon>Brassicaceae</taxon>
        <taxon>Brassiceae</taxon>
        <taxon>Brassica</taxon>
    </lineage>
</organism>
<evidence type="ECO:0000313" key="2">
    <source>
        <dbReference type="EMBL" id="KAH0884574.1"/>
    </source>
</evidence>
<feature type="region of interest" description="Disordered" evidence="1">
    <location>
        <begin position="1"/>
        <end position="30"/>
    </location>
</feature>
<protein>
    <submittedName>
        <fullName evidence="2">Uncharacterized protein</fullName>
    </submittedName>
</protein>